<reference evidence="12" key="1">
    <citation type="submission" date="2021-05" db="EMBL/GenBank/DDBJ databases">
        <authorList>
            <person name="Arsene-Ploetze F."/>
        </authorList>
    </citation>
    <scope>NUCLEOTIDE SEQUENCE</scope>
    <source>
        <strain evidence="12">DSM 42138</strain>
    </source>
</reference>
<dbReference type="CDD" id="cd08506">
    <property type="entry name" value="PBP2_clavulanate_OppA2"/>
    <property type="match status" value="1"/>
</dbReference>
<dbReference type="SUPFAM" id="SSF56112">
    <property type="entry name" value="Protein kinase-like (PK-like)"/>
    <property type="match status" value="1"/>
</dbReference>
<evidence type="ECO:0000256" key="3">
    <source>
        <dbReference type="ARBA" id="ARBA00022679"/>
    </source>
</evidence>
<comment type="catalytic activity">
    <reaction evidence="8">
        <text>L-seryl-[protein] + ATP = O-phospho-L-seryl-[protein] + ADP + H(+)</text>
        <dbReference type="Rhea" id="RHEA:17989"/>
        <dbReference type="Rhea" id="RHEA-COMP:9863"/>
        <dbReference type="Rhea" id="RHEA-COMP:11604"/>
        <dbReference type="ChEBI" id="CHEBI:15378"/>
        <dbReference type="ChEBI" id="CHEBI:29999"/>
        <dbReference type="ChEBI" id="CHEBI:30616"/>
        <dbReference type="ChEBI" id="CHEBI:83421"/>
        <dbReference type="ChEBI" id="CHEBI:456216"/>
        <dbReference type="EC" id="2.7.11.1"/>
    </reaction>
</comment>
<evidence type="ECO:0000256" key="8">
    <source>
        <dbReference type="ARBA" id="ARBA00048679"/>
    </source>
</evidence>
<feature type="binding site" evidence="9">
    <location>
        <position position="39"/>
    </location>
    <ligand>
        <name>ATP</name>
        <dbReference type="ChEBI" id="CHEBI:30616"/>
    </ligand>
</feature>
<dbReference type="GO" id="GO:0045717">
    <property type="term" value="P:negative regulation of fatty acid biosynthetic process"/>
    <property type="evidence" value="ECO:0007669"/>
    <property type="project" value="UniProtKB-ARBA"/>
</dbReference>
<dbReference type="PROSITE" id="PS50011">
    <property type="entry name" value="PROTEIN_KINASE_DOM"/>
    <property type="match status" value="1"/>
</dbReference>
<evidence type="ECO:0000256" key="7">
    <source>
        <dbReference type="ARBA" id="ARBA00047899"/>
    </source>
</evidence>
<keyword evidence="5" id="KW-0418">Kinase</keyword>
<dbReference type="InterPro" id="IPR017441">
    <property type="entry name" value="Protein_kinase_ATP_BS"/>
</dbReference>
<evidence type="ECO:0000256" key="2">
    <source>
        <dbReference type="ARBA" id="ARBA00022527"/>
    </source>
</evidence>
<organism evidence="12 13">
    <name type="scientific">Actinacidiphila cocklensis</name>
    <dbReference type="NCBI Taxonomy" id="887465"/>
    <lineage>
        <taxon>Bacteria</taxon>
        <taxon>Bacillati</taxon>
        <taxon>Actinomycetota</taxon>
        <taxon>Actinomycetes</taxon>
        <taxon>Kitasatosporales</taxon>
        <taxon>Streptomycetaceae</taxon>
        <taxon>Actinacidiphila</taxon>
    </lineage>
</organism>
<dbReference type="EMBL" id="CAJSLV010000052">
    <property type="protein sequence ID" value="CAG6393966.1"/>
    <property type="molecule type" value="Genomic_DNA"/>
</dbReference>
<feature type="domain" description="Protein kinase" evidence="11">
    <location>
        <begin position="10"/>
        <end position="275"/>
    </location>
</feature>
<dbReference type="InterPro" id="IPR011009">
    <property type="entry name" value="Kinase-like_dom_sf"/>
</dbReference>
<evidence type="ECO:0000313" key="13">
    <source>
        <dbReference type="Proteomes" id="UP001152519"/>
    </source>
</evidence>
<feature type="compositionally biased region" description="Low complexity" evidence="10">
    <location>
        <begin position="317"/>
        <end position="330"/>
    </location>
</feature>
<comment type="catalytic activity">
    <reaction evidence="7">
        <text>L-threonyl-[protein] + ATP = O-phospho-L-threonyl-[protein] + ADP + H(+)</text>
        <dbReference type="Rhea" id="RHEA:46608"/>
        <dbReference type="Rhea" id="RHEA-COMP:11060"/>
        <dbReference type="Rhea" id="RHEA-COMP:11605"/>
        <dbReference type="ChEBI" id="CHEBI:15378"/>
        <dbReference type="ChEBI" id="CHEBI:30013"/>
        <dbReference type="ChEBI" id="CHEBI:30616"/>
        <dbReference type="ChEBI" id="CHEBI:61977"/>
        <dbReference type="ChEBI" id="CHEBI:456216"/>
        <dbReference type="EC" id="2.7.11.1"/>
    </reaction>
</comment>
<name>A0A9W4E6I7_9ACTN</name>
<accession>A0A9W4E6I7</accession>
<dbReference type="GO" id="GO:0004674">
    <property type="term" value="F:protein serine/threonine kinase activity"/>
    <property type="evidence" value="ECO:0007669"/>
    <property type="project" value="UniProtKB-KW"/>
</dbReference>
<feature type="compositionally biased region" description="Pro residues" evidence="10">
    <location>
        <begin position="331"/>
        <end position="341"/>
    </location>
</feature>
<dbReference type="CDD" id="cd14014">
    <property type="entry name" value="STKc_PknB_like"/>
    <property type="match status" value="1"/>
</dbReference>
<sequence>MTDGLFAGRYQLEELLGAGGMARVHRAQDTRMGRTVAVKTLLPELAGDPDARRRFAREAQAAGALNHPGIVTVHDQDEVRDGDEVVPYLVMEYVRGGTLSQVLRRQTYFAPERAVRIACDILDALAHAHRHGTVHRDVKPANVMVTTEGVVKVADFGIARVLDTDSRLTTTGSAIGTPSYMSPEQINGAEVDARSDVYAVGCVLTELLTGRPPFTDGNPINLMYWHVHTAPPAPSARNPRVPQELDALVLTALAKDPAARHFDAAVFRDRLRNWLTASGHSALLAGPAVPPADDRSTRPLGAGGDPRATFGAGGGLPAAPAAQTPATPAQPHTPPPTPPANPFGAVPAESTPPPPTPAEHPAYALRPQVPLPPPYHPGTPPPLNGPSATGEFDPARRARRRWIAGVSGLAVAAVAATVTYVFVPLDGGGGGGDDPTTPPTGPTVHLAQDAALKRHGGKEGAGYGGGLDGVVKPSVKTGGTLQLAASTTEEGMLDPARTYSQPSWNLQRLYLRKLVDYAPMPGPAGRKLMPDLATDTGRVSSDGYTWTFTLKSGLTYEDGSPIRSQDIKYGIERTFDRTEFGTGPSYFADLLDQGQNYQGPYKDTDPDKLGLRSIATPDASTIVFTLSKPFADFRYVLAMSMAAPIPPARDTNDGRDFQDKPFSSGPYKIASYTQDSSLHLVRNPHWKPSTDPIRSALPDAIDLRYYSSQDAVEDALLSGSADLDLNAQTLSDGAEAKLLNDPDLKSRADLVYNGATRYLSLQTTVAPFDNQKCRWAIQYAVDRSQIRAVLGGQYNGGDVATTLLPPVTDGYDVDAHPFGYSDGAAYPTEAKQQLAACGKPSGFDVTLAGPNNSPRLQDAMLAIQHALAAVGIKVKIVQVDAATYYPTLTSPAKLKQAGWGMALTVWAADWPTGGGFLRTLVQPGSPNNYASLDDTDLNGIVEKADTLTDPTAAEAQWKEADKATMRDSTMVPLVYARHLVYRGSRLTNAYQQQVFGGIDLTALGVQS</sequence>
<dbReference type="Gene3D" id="3.10.105.10">
    <property type="entry name" value="Dipeptide-binding Protein, Domain 3"/>
    <property type="match status" value="1"/>
</dbReference>
<dbReference type="Gene3D" id="3.40.190.10">
    <property type="entry name" value="Periplasmic binding protein-like II"/>
    <property type="match status" value="1"/>
</dbReference>
<dbReference type="Gene3D" id="3.30.200.20">
    <property type="entry name" value="Phosphorylase Kinase, domain 1"/>
    <property type="match status" value="1"/>
</dbReference>
<comment type="caution">
    <text evidence="12">The sequence shown here is derived from an EMBL/GenBank/DDBJ whole genome shotgun (WGS) entry which is preliminary data.</text>
</comment>
<dbReference type="Proteomes" id="UP001152519">
    <property type="component" value="Unassembled WGS sequence"/>
</dbReference>
<keyword evidence="13" id="KW-1185">Reference proteome</keyword>
<evidence type="ECO:0000256" key="10">
    <source>
        <dbReference type="SAM" id="MobiDB-lite"/>
    </source>
</evidence>
<dbReference type="InterPro" id="IPR000719">
    <property type="entry name" value="Prot_kinase_dom"/>
</dbReference>
<evidence type="ECO:0000256" key="6">
    <source>
        <dbReference type="ARBA" id="ARBA00022840"/>
    </source>
</evidence>
<dbReference type="PROSITE" id="PS00107">
    <property type="entry name" value="PROTEIN_KINASE_ATP"/>
    <property type="match status" value="1"/>
</dbReference>
<feature type="region of interest" description="Disordered" evidence="10">
    <location>
        <begin position="283"/>
        <end position="392"/>
    </location>
</feature>
<evidence type="ECO:0000313" key="12">
    <source>
        <dbReference type="EMBL" id="CAG6393966.1"/>
    </source>
</evidence>
<evidence type="ECO:0000256" key="4">
    <source>
        <dbReference type="ARBA" id="ARBA00022741"/>
    </source>
</evidence>
<feature type="compositionally biased region" description="Pro residues" evidence="10">
    <location>
        <begin position="369"/>
        <end position="384"/>
    </location>
</feature>
<evidence type="ECO:0000259" key="11">
    <source>
        <dbReference type="PROSITE" id="PS50011"/>
    </source>
</evidence>
<dbReference type="InterPro" id="IPR000914">
    <property type="entry name" value="SBP_5_dom"/>
</dbReference>
<dbReference type="RefSeq" id="WP_251489958.1">
    <property type="nucleotide sequence ID" value="NZ_CAJSLV010000052.1"/>
</dbReference>
<dbReference type="FunFam" id="1.10.510.10:FF:000021">
    <property type="entry name" value="Serine/threonine protein kinase"/>
    <property type="match status" value="1"/>
</dbReference>
<keyword evidence="3" id="KW-0808">Transferase</keyword>
<keyword evidence="4 9" id="KW-0547">Nucleotide-binding</keyword>
<keyword evidence="2" id="KW-0723">Serine/threonine-protein kinase</keyword>
<dbReference type="FunFam" id="3.30.200.20:FF:000035">
    <property type="entry name" value="Serine/threonine protein kinase Stk1"/>
    <property type="match status" value="1"/>
</dbReference>
<proteinExistence type="predicted"/>
<dbReference type="Pfam" id="PF00496">
    <property type="entry name" value="SBP_bac_5"/>
    <property type="match status" value="1"/>
</dbReference>
<protein>
    <recommendedName>
        <fullName evidence="1">non-specific serine/threonine protein kinase</fullName>
        <ecNumber evidence="1">2.7.11.1</ecNumber>
    </recommendedName>
</protein>
<dbReference type="Gene3D" id="1.10.510.10">
    <property type="entry name" value="Transferase(Phosphotransferase) domain 1"/>
    <property type="match status" value="1"/>
</dbReference>
<dbReference type="SUPFAM" id="SSF53850">
    <property type="entry name" value="Periplasmic binding protein-like II"/>
    <property type="match status" value="1"/>
</dbReference>
<evidence type="ECO:0000256" key="9">
    <source>
        <dbReference type="PROSITE-ProRule" id="PRU10141"/>
    </source>
</evidence>
<dbReference type="PANTHER" id="PTHR43289">
    <property type="entry name" value="MITOGEN-ACTIVATED PROTEIN KINASE KINASE KINASE 20-RELATED"/>
    <property type="match status" value="1"/>
</dbReference>
<gene>
    <name evidence="12" type="ORF">SCOCK_230067</name>
</gene>
<dbReference type="PANTHER" id="PTHR43289:SF6">
    <property type="entry name" value="SERINE_THREONINE-PROTEIN KINASE NEKL-3"/>
    <property type="match status" value="1"/>
</dbReference>
<dbReference type="EC" id="2.7.11.1" evidence="1"/>
<dbReference type="GO" id="GO:0005524">
    <property type="term" value="F:ATP binding"/>
    <property type="evidence" value="ECO:0007669"/>
    <property type="project" value="UniProtKB-UniRule"/>
</dbReference>
<evidence type="ECO:0000256" key="1">
    <source>
        <dbReference type="ARBA" id="ARBA00012513"/>
    </source>
</evidence>
<evidence type="ECO:0000256" key="5">
    <source>
        <dbReference type="ARBA" id="ARBA00022777"/>
    </source>
</evidence>
<dbReference type="AlphaFoldDB" id="A0A9W4E6I7"/>
<dbReference type="Pfam" id="PF00069">
    <property type="entry name" value="Pkinase"/>
    <property type="match status" value="1"/>
</dbReference>
<dbReference type="SMART" id="SM00220">
    <property type="entry name" value="S_TKc"/>
    <property type="match status" value="1"/>
</dbReference>
<keyword evidence="6 9" id="KW-0067">ATP-binding</keyword>